<accession>A0A7E4UNC1</accession>
<dbReference type="InterPro" id="IPR001214">
    <property type="entry name" value="SET_dom"/>
</dbReference>
<feature type="domain" description="SET" evidence="1">
    <location>
        <begin position="27"/>
        <end position="254"/>
    </location>
</feature>
<proteinExistence type="predicted"/>
<dbReference type="PANTHER" id="PTHR13271:SF151">
    <property type="entry name" value="SET DOMAIN-CONTAINING PROTEIN 4"/>
    <property type="match status" value="1"/>
</dbReference>
<name>A0A7E4UNC1_PANRE</name>
<dbReference type="InterPro" id="IPR046341">
    <property type="entry name" value="SET_dom_sf"/>
</dbReference>
<dbReference type="Proteomes" id="UP000492821">
    <property type="component" value="Unassembled WGS sequence"/>
</dbReference>
<reference evidence="2" key="1">
    <citation type="journal article" date="2013" name="Genetics">
        <title>The draft genome and transcriptome of Panagrellus redivivus are shaped by the harsh demands of a free-living lifestyle.</title>
        <authorList>
            <person name="Srinivasan J."/>
            <person name="Dillman A.R."/>
            <person name="Macchietto M.G."/>
            <person name="Heikkinen L."/>
            <person name="Lakso M."/>
            <person name="Fracchia K.M."/>
            <person name="Antoshechkin I."/>
            <person name="Mortazavi A."/>
            <person name="Wong G."/>
            <person name="Sternberg P.W."/>
        </authorList>
    </citation>
    <scope>NUCLEOTIDE SEQUENCE [LARGE SCALE GENOMIC DNA]</scope>
    <source>
        <strain evidence="2">MT8872</strain>
    </source>
</reference>
<evidence type="ECO:0000259" key="1">
    <source>
        <dbReference type="PROSITE" id="PS50280"/>
    </source>
</evidence>
<dbReference type="AlphaFoldDB" id="A0A7E4UNC1"/>
<dbReference type="Pfam" id="PF00856">
    <property type="entry name" value="SET"/>
    <property type="match status" value="1"/>
</dbReference>
<organism evidence="2 3">
    <name type="scientific">Panagrellus redivivus</name>
    <name type="common">Microworm</name>
    <dbReference type="NCBI Taxonomy" id="6233"/>
    <lineage>
        <taxon>Eukaryota</taxon>
        <taxon>Metazoa</taxon>
        <taxon>Ecdysozoa</taxon>
        <taxon>Nematoda</taxon>
        <taxon>Chromadorea</taxon>
        <taxon>Rhabditida</taxon>
        <taxon>Tylenchina</taxon>
        <taxon>Panagrolaimomorpha</taxon>
        <taxon>Panagrolaimoidea</taxon>
        <taxon>Panagrolaimidae</taxon>
        <taxon>Panagrellus</taxon>
    </lineage>
</organism>
<reference evidence="3" key="2">
    <citation type="submission" date="2020-10" db="UniProtKB">
        <authorList>
            <consortium name="WormBaseParasite"/>
        </authorList>
    </citation>
    <scope>IDENTIFICATION</scope>
</reference>
<dbReference type="Gene3D" id="3.90.1410.10">
    <property type="entry name" value="set domain protein methyltransferase, domain 1"/>
    <property type="match status" value="1"/>
</dbReference>
<dbReference type="SUPFAM" id="SSF82199">
    <property type="entry name" value="SET domain"/>
    <property type="match status" value="1"/>
</dbReference>
<dbReference type="WBParaSite" id="Pan_g10552.t1">
    <property type="protein sequence ID" value="Pan_g10552.t1"/>
    <property type="gene ID" value="Pan_g10552"/>
</dbReference>
<protein>
    <submittedName>
        <fullName evidence="3">SET domain-containing protein</fullName>
    </submittedName>
</protein>
<dbReference type="InterPro" id="IPR044429">
    <property type="entry name" value="SETD4_SET"/>
</dbReference>
<dbReference type="GO" id="GO:0016279">
    <property type="term" value="F:protein-lysine N-methyltransferase activity"/>
    <property type="evidence" value="ECO:0007669"/>
    <property type="project" value="InterPro"/>
</dbReference>
<evidence type="ECO:0000313" key="3">
    <source>
        <dbReference type="WBParaSite" id="Pan_g10552.t1"/>
    </source>
</evidence>
<evidence type="ECO:0000313" key="2">
    <source>
        <dbReference type="Proteomes" id="UP000492821"/>
    </source>
</evidence>
<dbReference type="CDD" id="cd19177">
    <property type="entry name" value="SET_SETD4"/>
    <property type="match status" value="1"/>
</dbReference>
<dbReference type="PROSITE" id="PS50280">
    <property type="entry name" value="SET"/>
    <property type="match status" value="1"/>
</dbReference>
<keyword evidence="2" id="KW-1185">Reference proteome</keyword>
<dbReference type="PANTHER" id="PTHR13271">
    <property type="entry name" value="UNCHARACTERIZED PUTATIVE METHYLTRANSFERASE"/>
    <property type="match status" value="1"/>
</dbReference>
<sequence length="405" mass="46097">MPADTVSAEARLTAFLNWATKNGIKSPKAELRYVGPDAGYGFFSIDQIRDNEVVIEVPQAVMITSAMICEIPAYNSVLQGFKKALTPAEVLALFIYVEKLNQNSSWKPYLDMLPRDFSTPLYTMPELPVEHLPAKARTCYQEQVTEVNDLKAKLAPIIEAFPDAAPFDETHYLWAWHVVNTRCIYCENRCHELVDTMTKSGQNIDDLALIPLMDMLNHDNEPQCQPGFDRRAEAYRVRAEKFVSDGAQLYVAYGSHDNAKLWINYGFRLPENGLNKVELPLSLILQLAEAVGVKPNERMLQILNDGDNYSCHMYDGIVRIPEGLCQACRLLKMSKDQLKDYNRILQKSRLDEKFHRAVTGLALKILSKLSELLGKRRDAAPDELKWLWLEQIDIVEGVLHPARER</sequence>
<dbReference type="InterPro" id="IPR050600">
    <property type="entry name" value="SETD3_SETD6_MTase"/>
</dbReference>